<accession>A0AA95MW29</accession>
<proteinExistence type="predicted"/>
<organism evidence="2 3">
    <name type="scientific">Neobacillus novalis</name>
    <dbReference type="NCBI Taxonomy" id="220687"/>
    <lineage>
        <taxon>Bacteria</taxon>
        <taxon>Bacillati</taxon>
        <taxon>Bacillota</taxon>
        <taxon>Bacilli</taxon>
        <taxon>Bacillales</taxon>
        <taxon>Bacillaceae</taxon>
        <taxon>Neobacillus</taxon>
    </lineage>
</organism>
<dbReference type="RefSeq" id="WP_066087125.1">
    <property type="nucleotide sequence ID" value="NZ_CP126114.1"/>
</dbReference>
<keyword evidence="3" id="KW-1185">Reference proteome</keyword>
<reference evidence="2" key="1">
    <citation type="submission" date="2023-05" db="EMBL/GenBank/DDBJ databases">
        <title>Comparative genomics of Bacillaceae isolates and their secondary metabolite potential.</title>
        <authorList>
            <person name="Song L."/>
            <person name="Nielsen L.J."/>
            <person name="Mohite O."/>
            <person name="Xu X."/>
            <person name="Weber T."/>
            <person name="Kovacs A.T."/>
        </authorList>
    </citation>
    <scope>NUCLEOTIDE SEQUENCE</scope>
    <source>
        <strain evidence="2">XLM17</strain>
    </source>
</reference>
<gene>
    <name evidence="2" type="ORF">QNH39_13315</name>
</gene>
<keyword evidence="1" id="KW-0812">Transmembrane</keyword>
<feature type="transmembrane region" description="Helical" evidence="1">
    <location>
        <begin position="77"/>
        <end position="98"/>
    </location>
</feature>
<sequence length="162" mass="19015">MRQRTVYLVFWIMLMVLSIMGFILIDLCTVKPSQISGNGNIAILFTIPTVLFYLLFLFNFVRWFLEVAHDFTLKQRLILLITLFITFIVLIFLEINFVQNLLDLLGGGPEDPESRIYQFGWYNQYTNTLFFNWITFCMGIVFSIFTALGFRNLKKQLTASIH</sequence>
<dbReference type="Proteomes" id="UP001178288">
    <property type="component" value="Chromosome"/>
</dbReference>
<feature type="transmembrane region" description="Helical" evidence="1">
    <location>
        <begin position="41"/>
        <end position="65"/>
    </location>
</feature>
<dbReference type="KEGG" id="nnv:QNH39_13315"/>
<dbReference type="AlphaFoldDB" id="A0AA95MW29"/>
<dbReference type="EMBL" id="CP126114">
    <property type="protein sequence ID" value="WHY88748.1"/>
    <property type="molecule type" value="Genomic_DNA"/>
</dbReference>
<name>A0AA95MW29_9BACI</name>
<feature type="transmembrane region" description="Helical" evidence="1">
    <location>
        <begin position="7"/>
        <end position="25"/>
    </location>
</feature>
<evidence type="ECO:0000313" key="3">
    <source>
        <dbReference type="Proteomes" id="UP001178288"/>
    </source>
</evidence>
<evidence type="ECO:0000313" key="2">
    <source>
        <dbReference type="EMBL" id="WHY88748.1"/>
    </source>
</evidence>
<keyword evidence="1" id="KW-0472">Membrane</keyword>
<feature type="transmembrane region" description="Helical" evidence="1">
    <location>
        <begin position="130"/>
        <end position="150"/>
    </location>
</feature>
<evidence type="ECO:0000256" key="1">
    <source>
        <dbReference type="SAM" id="Phobius"/>
    </source>
</evidence>
<keyword evidence="1" id="KW-1133">Transmembrane helix</keyword>
<protein>
    <submittedName>
        <fullName evidence="2">Uncharacterized protein</fullName>
    </submittedName>
</protein>